<dbReference type="InterPro" id="IPR003660">
    <property type="entry name" value="HAMP_dom"/>
</dbReference>
<dbReference type="InterPro" id="IPR052155">
    <property type="entry name" value="Biofilm_reg_signaling"/>
</dbReference>
<feature type="domain" description="HAMP" evidence="3">
    <location>
        <begin position="327"/>
        <end position="379"/>
    </location>
</feature>
<dbReference type="InterPro" id="IPR035919">
    <property type="entry name" value="EAL_sf"/>
</dbReference>
<dbReference type="Gene3D" id="3.20.20.450">
    <property type="entry name" value="EAL domain"/>
    <property type="match status" value="1"/>
</dbReference>
<dbReference type="Gene3D" id="1.20.58.920">
    <property type="match status" value="2"/>
</dbReference>
<evidence type="ECO:0000259" key="2">
    <source>
        <dbReference type="PROSITE" id="PS50883"/>
    </source>
</evidence>
<dbReference type="InterPro" id="IPR043128">
    <property type="entry name" value="Rev_trsase/Diguanyl_cyclase"/>
</dbReference>
<dbReference type="PROSITE" id="PS50885">
    <property type="entry name" value="HAMP"/>
    <property type="match status" value="1"/>
</dbReference>
<feature type="domain" description="EAL" evidence="2">
    <location>
        <begin position="561"/>
        <end position="814"/>
    </location>
</feature>
<evidence type="ECO:0000259" key="3">
    <source>
        <dbReference type="PROSITE" id="PS50885"/>
    </source>
</evidence>
<keyword evidence="1" id="KW-0812">Transmembrane</keyword>
<dbReference type="Pfam" id="PF00990">
    <property type="entry name" value="GGDEF"/>
    <property type="match status" value="1"/>
</dbReference>
<dbReference type="Gene3D" id="3.30.70.270">
    <property type="match status" value="1"/>
</dbReference>
<dbReference type="EMBL" id="JACIIX010000001">
    <property type="protein sequence ID" value="MBB6208980.1"/>
    <property type="molecule type" value="Genomic_DNA"/>
</dbReference>
<evidence type="ECO:0000256" key="1">
    <source>
        <dbReference type="SAM" id="Phobius"/>
    </source>
</evidence>
<dbReference type="PROSITE" id="PS50887">
    <property type="entry name" value="GGDEF"/>
    <property type="match status" value="1"/>
</dbReference>
<gene>
    <name evidence="5" type="ORF">FHS48_000361</name>
</gene>
<proteinExistence type="predicted"/>
<dbReference type="PANTHER" id="PTHR44757:SF2">
    <property type="entry name" value="BIOFILM ARCHITECTURE MAINTENANCE PROTEIN MBAA"/>
    <property type="match status" value="1"/>
</dbReference>
<dbReference type="SMART" id="SM00304">
    <property type="entry name" value="HAMP"/>
    <property type="match status" value="1"/>
</dbReference>
<dbReference type="Pfam" id="PF00563">
    <property type="entry name" value="EAL"/>
    <property type="match status" value="1"/>
</dbReference>
<dbReference type="PROSITE" id="PS50883">
    <property type="entry name" value="EAL"/>
    <property type="match status" value="1"/>
</dbReference>
<dbReference type="SMART" id="SM00052">
    <property type="entry name" value="EAL"/>
    <property type="match status" value="1"/>
</dbReference>
<dbReference type="NCBIfam" id="TIGR00254">
    <property type="entry name" value="GGDEF"/>
    <property type="match status" value="1"/>
</dbReference>
<evidence type="ECO:0000259" key="4">
    <source>
        <dbReference type="PROSITE" id="PS50887"/>
    </source>
</evidence>
<dbReference type="InterPro" id="IPR001633">
    <property type="entry name" value="EAL_dom"/>
</dbReference>
<dbReference type="Gene3D" id="6.10.340.10">
    <property type="match status" value="1"/>
</dbReference>
<dbReference type="PANTHER" id="PTHR44757">
    <property type="entry name" value="DIGUANYLATE CYCLASE DGCP"/>
    <property type="match status" value="1"/>
</dbReference>
<dbReference type="InterPro" id="IPR000160">
    <property type="entry name" value="GGDEF_dom"/>
</dbReference>
<dbReference type="CDD" id="cd06225">
    <property type="entry name" value="HAMP"/>
    <property type="match status" value="1"/>
</dbReference>
<sequence length="826" mass="90873">MGGWTTGIRGRLWLAFLSVSAMTVVATGIAWYAFSASTASLYRLIDRQVPEILQMTDLSQAVAQVVSEASQLPLSQNRESLRARSAELTQQLIRLDLSLDSARTSGAASDTLPQISVQVRALQDGLDGLTITLDEVLRLRQRYATQLEQVDVLNQEYRLLISTLEQDRGGATGLLTEMNRVMVTLGQVSRQDNEGELDQLEQQYMRSFQIIEAILSRTETDPLYRQSTHSILVKMRAVSVDRGGLFDLKRRERDSQALVARKLQDVQRQAQNLDRMAHRQVETVNTGIETERRALASTLLNSRLALALAALISVAVSVLIGWHYVGQKIVGRVQTLAATMRSIAGGALDAPIPAGDDDELGEMGRALVVFRDALASVRHMATHDALTGLAGRRLCEERLAQRITALAPQGLPYPVEQPDSGAVITVSLSGFKDINDTFGHAVGDRVLRAVADRLRWLAGDDSRVGRMGADEFALIMPGLTDGAGLHDLLETALRTLSAPVPLERMDIDPQPVLGVAFWQGGQADAATLLRNSELALKTAARDAQGRYALYHPDMGEQITRRQIIRGELRSALENEQFALVYQPKVDMRSGRISGAEALVRWNHPQRGQISPADFIPVAERSGLIVDLGNWILHEACKQARVWQVQGVPLRIAVNMSPVQVLRQDVVSMVRDALEATGLPPDLLEIEITEGVLVTNEGRALSRLRALRDMGVRLAIDDFGTGYSSLSYLKRLPVTCLKIDQSFVRDLVNNPEDARLSRVIIGMAHDFDLEVVAEGIETAAHAEFLRASGCDFGQGYYYSRPVSPSVMTSLLGQDLPWMLPQVISRRA</sequence>
<dbReference type="GO" id="GO:0007165">
    <property type="term" value="P:signal transduction"/>
    <property type="evidence" value="ECO:0007669"/>
    <property type="project" value="InterPro"/>
</dbReference>
<dbReference type="InterPro" id="IPR029787">
    <property type="entry name" value="Nucleotide_cyclase"/>
</dbReference>
<dbReference type="InterPro" id="IPR038188">
    <property type="entry name" value="TorS_sensor_sf"/>
</dbReference>
<keyword evidence="6" id="KW-1185">Reference proteome</keyword>
<feature type="transmembrane region" description="Helical" evidence="1">
    <location>
        <begin position="12"/>
        <end position="34"/>
    </location>
</feature>
<comment type="caution">
    <text evidence="5">The sequence shown here is derived from an EMBL/GenBank/DDBJ whole genome shotgun (WGS) entry which is preliminary data.</text>
</comment>
<keyword evidence="1" id="KW-1133">Transmembrane helix</keyword>
<name>A0A7X0DKI2_NOVIT</name>
<reference evidence="5 6" key="1">
    <citation type="submission" date="2020-08" db="EMBL/GenBank/DDBJ databases">
        <title>Genomic Encyclopedia of Type Strains, Phase IV (KMG-IV): sequencing the most valuable type-strain genomes for metagenomic binning, comparative biology and taxonomic classification.</title>
        <authorList>
            <person name="Goeker M."/>
        </authorList>
    </citation>
    <scope>NUCLEOTIDE SEQUENCE [LARGE SCALE GENOMIC DNA]</scope>
    <source>
        <strain evidence="5 6">DSM 11590</strain>
    </source>
</reference>
<protein>
    <submittedName>
        <fullName evidence="5">Diguanylate cyclase (GGDEF)-like protein</fullName>
    </submittedName>
</protein>
<evidence type="ECO:0000313" key="6">
    <source>
        <dbReference type="Proteomes" id="UP000544872"/>
    </source>
</evidence>
<keyword evidence="1" id="KW-0472">Membrane</keyword>
<dbReference type="FunFam" id="3.20.20.450:FF:000001">
    <property type="entry name" value="Cyclic di-GMP phosphodiesterase yahA"/>
    <property type="match status" value="1"/>
</dbReference>
<dbReference type="CDD" id="cd01949">
    <property type="entry name" value="GGDEF"/>
    <property type="match status" value="1"/>
</dbReference>
<dbReference type="SUPFAM" id="SSF55073">
    <property type="entry name" value="Nucleotide cyclase"/>
    <property type="match status" value="1"/>
</dbReference>
<organism evidence="5 6">
    <name type="scientific">Novispirillum itersonii</name>
    <name type="common">Aquaspirillum itersonii</name>
    <dbReference type="NCBI Taxonomy" id="189"/>
    <lineage>
        <taxon>Bacteria</taxon>
        <taxon>Pseudomonadati</taxon>
        <taxon>Pseudomonadota</taxon>
        <taxon>Alphaproteobacteria</taxon>
        <taxon>Rhodospirillales</taxon>
        <taxon>Novispirillaceae</taxon>
        <taxon>Novispirillum</taxon>
    </lineage>
</organism>
<dbReference type="SUPFAM" id="SSF158472">
    <property type="entry name" value="HAMP domain-like"/>
    <property type="match status" value="1"/>
</dbReference>
<dbReference type="SMART" id="SM00267">
    <property type="entry name" value="GGDEF"/>
    <property type="match status" value="1"/>
</dbReference>
<evidence type="ECO:0000313" key="5">
    <source>
        <dbReference type="EMBL" id="MBB6208980.1"/>
    </source>
</evidence>
<dbReference type="GO" id="GO:0016020">
    <property type="term" value="C:membrane"/>
    <property type="evidence" value="ECO:0007669"/>
    <property type="project" value="InterPro"/>
</dbReference>
<dbReference type="SUPFAM" id="SSF141868">
    <property type="entry name" value="EAL domain-like"/>
    <property type="match status" value="1"/>
</dbReference>
<accession>A0A7X0DKI2</accession>
<dbReference type="CDD" id="cd01948">
    <property type="entry name" value="EAL"/>
    <property type="match status" value="1"/>
</dbReference>
<dbReference type="Proteomes" id="UP000544872">
    <property type="component" value="Unassembled WGS sequence"/>
</dbReference>
<dbReference type="RefSeq" id="WP_184260671.1">
    <property type="nucleotide sequence ID" value="NZ_JACIIX010000001.1"/>
</dbReference>
<feature type="domain" description="GGDEF" evidence="4">
    <location>
        <begin position="419"/>
        <end position="552"/>
    </location>
</feature>
<dbReference type="AlphaFoldDB" id="A0A7X0DKI2"/>
<dbReference type="Pfam" id="PF00672">
    <property type="entry name" value="HAMP"/>
    <property type="match status" value="1"/>
</dbReference>